<organism evidence="2 3">
    <name type="scientific">Winogradskya humida</name>
    <dbReference type="NCBI Taxonomy" id="113566"/>
    <lineage>
        <taxon>Bacteria</taxon>
        <taxon>Bacillati</taxon>
        <taxon>Actinomycetota</taxon>
        <taxon>Actinomycetes</taxon>
        <taxon>Micromonosporales</taxon>
        <taxon>Micromonosporaceae</taxon>
        <taxon>Winogradskya</taxon>
    </lineage>
</organism>
<gene>
    <name evidence="2" type="ORF">Ahu01nite_087580</name>
</gene>
<accession>A0ABQ4A484</accession>
<proteinExistence type="predicted"/>
<evidence type="ECO:0000313" key="2">
    <source>
        <dbReference type="EMBL" id="GIE25656.1"/>
    </source>
</evidence>
<dbReference type="Proteomes" id="UP000603200">
    <property type="component" value="Unassembled WGS sequence"/>
</dbReference>
<feature type="region of interest" description="Disordered" evidence="1">
    <location>
        <begin position="33"/>
        <end position="59"/>
    </location>
</feature>
<keyword evidence="3" id="KW-1185">Reference proteome</keyword>
<reference evidence="2 3" key="1">
    <citation type="submission" date="2021-01" db="EMBL/GenBank/DDBJ databases">
        <title>Whole genome shotgun sequence of Actinoplanes humidus NBRC 14915.</title>
        <authorList>
            <person name="Komaki H."/>
            <person name="Tamura T."/>
        </authorList>
    </citation>
    <scope>NUCLEOTIDE SEQUENCE [LARGE SCALE GENOMIC DNA]</scope>
    <source>
        <strain evidence="2 3">NBRC 14915</strain>
    </source>
</reference>
<protein>
    <submittedName>
        <fullName evidence="2">Uncharacterized protein</fullName>
    </submittedName>
</protein>
<sequence>MPNIAIPAATTTVAAPASNPTFLRRKAVSSFDERIDAPRHASPAIQADQLDGHRGAQMPAGAAVEDVKCRFVIDLGAAPRPA</sequence>
<comment type="caution">
    <text evidence="2">The sequence shown here is derived from an EMBL/GenBank/DDBJ whole genome shotgun (WGS) entry which is preliminary data.</text>
</comment>
<evidence type="ECO:0000256" key="1">
    <source>
        <dbReference type="SAM" id="MobiDB-lite"/>
    </source>
</evidence>
<name>A0ABQ4A484_9ACTN</name>
<dbReference type="EMBL" id="BOMN01000125">
    <property type="protein sequence ID" value="GIE25656.1"/>
    <property type="molecule type" value="Genomic_DNA"/>
</dbReference>
<evidence type="ECO:0000313" key="3">
    <source>
        <dbReference type="Proteomes" id="UP000603200"/>
    </source>
</evidence>